<feature type="region of interest" description="Disordered" evidence="1">
    <location>
        <begin position="112"/>
        <end position="135"/>
    </location>
</feature>
<accession>C1MSE6</accession>
<evidence type="ECO:0000313" key="3">
    <source>
        <dbReference type="Proteomes" id="UP000001876"/>
    </source>
</evidence>
<dbReference type="OMA" id="ESWTHRE"/>
<protein>
    <submittedName>
        <fullName evidence="2">Predicted protein</fullName>
    </submittedName>
</protein>
<dbReference type="RefSeq" id="XP_003058666.1">
    <property type="nucleotide sequence ID" value="XM_003058620.1"/>
</dbReference>
<dbReference type="OrthoDB" id="10264693at2759"/>
<dbReference type="Proteomes" id="UP000001876">
    <property type="component" value="Unassembled WGS sequence"/>
</dbReference>
<dbReference type="KEGG" id="mpp:MICPUCDRAFT_68430"/>
<organism evidence="3">
    <name type="scientific">Micromonas pusilla (strain CCMP1545)</name>
    <name type="common">Picoplanktonic green alga</name>
    <dbReference type="NCBI Taxonomy" id="564608"/>
    <lineage>
        <taxon>Eukaryota</taxon>
        <taxon>Viridiplantae</taxon>
        <taxon>Chlorophyta</taxon>
        <taxon>Mamiellophyceae</taxon>
        <taxon>Mamiellales</taxon>
        <taxon>Mamiellaceae</taxon>
        <taxon>Micromonas</taxon>
    </lineage>
</organism>
<dbReference type="InterPro" id="IPR011051">
    <property type="entry name" value="RmlC_Cupin_sf"/>
</dbReference>
<reference evidence="2 3" key="1">
    <citation type="journal article" date="2009" name="Science">
        <title>Green evolution and dynamic adaptations revealed by genomes of the marine picoeukaryotes Micromonas.</title>
        <authorList>
            <person name="Worden A.Z."/>
            <person name="Lee J.H."/>
            <person name="Mock T."/>
            <person name="Rouze P."/>
            <person name="Simmons M.P."/>
            <person name="Aerts A.L."/>
            <person name="Allen A.E."/>
            <person name="Cuvelier M.L."/>
            <person name="Derelle E."/>
            <person name="Everett M.V."/>
            <person name="Foulon E."/>
            <person name="Grimwood J."/>
            <person name="Gundlach H."/>
            <person name="Henrissat B."/>
            <person name="Napoli C."/>
            <person name="McDonald S.M."/>
            <person name="Parker M.S."/>
            <person name="Rombauts S."/>
            <person name="Salamov A."/>
            <person name="Von Dassow P."/>
            <person name="Badger J.H."/>
            <person name="Coutinho P.M."/>
            <person name="Demir E."/>
            <person name="Dubchak I."/>
            <person name="Gentemann C."/>
            <person name="Eikrem W."/>
            <person name="Gready J.E."/>
            <person name="John U."/>
            <person name="Lanier W."/>
            <person name="Lindquist E.A."/>
            <person name="Lucas S."/>
            <person name="Mayer K.F."/>
            <person name="Moreau H."/>
            <person name="Not F."/>
            <person name="Otillar R."/>
            <person name="Panaud O."/>
            <person name="Pangilinan J."/>
            <person name="Paulsen I."/>
            <person name="Piegu B."/>
            <person name="Poliakov A."/>
            <person name="Robbens S."/>
            <person name="Schmutz J."/>
            <person name="Toulza E."/>
            <person name="Wyss T."/>
            <person name="Zelensky A."/>
            <person name="Zhou K."/>
            <person name="Armbrust E.V."/>
            <person name="Bhattacharya D."/>
            <person name="Goodenough U.W."/>
            <person name="Van de Peer Y."/>
            <person name="Grigoriev I.V."/>
        </authorList>
    </citation>
    <scope>NUCLEOTIDE SEQUENCE [LARGE SCALE GENOMIC DNA]</scope>
    <source>
        <strain evidence="2 3">CCMP1545</strain>
    </source>
</reference>
<dbReference type="AlphaFoldDB" id="C1MSE6"/>
<proteinExistence type="predicted"/>
<dbReference type="STRING" id="564608.C1MSE6"/>
<feature type="compositionally biased region" description="Basic and acidic residues" evidence="1">
    <location>
        <begin position="112"/>
        <end position="122"/>
    </location>
</feature>
<evidence type="ECO:0000313" key="2">
    <source>
        <dbReference type="EMBL" id="EEH57121.1"/>
    </source>
</evidence>
<dbReference type="Gene3D" id="2.60.120.10">
    <property type="entry name" value="Jelly Rolls"/>
    <property type="match status" value="1"/>
</dbReference>
<keyword evidence="3" id="KW-1185">Reference proteome</keyword>
<dbReference type="GeneID" id="9684479"/>
<name>C1MSE6_MICPC</name>
<dbReference type="eggNOG" id="ENOG502SAAQ">
    <property type="taxonomic scope" value="Eukaryota"/>
</dbReference>
<dbReference type="InterPro" id="IPR014710">
    <property type="entry name" value="RmlC-like_jellyroll"/>
</dbReference>
<sequence length="271" mass="29809">MTVLMRSDWSVFSDTMMMRARAPPHVPGVTATHRAPFRRVFAHLFLLLVAFALGRVSKRVSIVYLPDSWLPTTLGDPRVYDLASVTEAAPGPGEGGEFRFEDARGAYERREFPLDDDGDRRGGGGGGASNANAMGTTTLVGGRRRKRSLFVNLVFTRAGHLRSGDIHVCAQLNVVVAGRARLTTIPDARAGEEVVRELAAGDRAVIPPHVPHLYEFVEDTLMTEAWLDDDKTQCKFKAWLYEPLRKRIPKKTLERVVEDAGGGGRARSGRG</sequence>
<gene>
    <name evidence="2" type="ORF">MICPUCDRAFT_68430</name>
</gene>
<dbReference type="EMBL" id="GG663739">
    <property type="protein sequence ID" value="EEH57121.1"/>
    <property type="molecule type" value="Genomic_DNA"/>
</dbReference>
<dbReference type="SUPFAM" id="SSF51182">
    <property type="entry name" value="RmlC-like cupins"/>
    <property type="match status" value="1"/>
</dbReference>
<evidence type="ECO:0000256" key="1">
    <source>
        <dbReference type="SAM" id="MobiDB-lite"/>
    </source>
</evidence>